<dbReference type="Pfam" id="PF01284">
    <property type="entry name" value="MARVEL"/>
    <property type="match status" value="1"/>
</dbReference>
<feature type="transmembrane region" description="Helical" evidence="5">
    <location>
        <begin position="9"/>
        <end position="31"/>
    </location>
</feature>
<proteinExistence type="predicted"/>
<sequence length="167" mass="18628">MIFTRLLSLILRVAQFVFAAVVLGLTAYFMYERTRHGVGPFGRIIYAIIWASLSVLFSIVWMIPTKSTIASYGSDLIFTAGWAAAFALLVLWFNDANCGSAWSWTEISLSRGNYCGQWCAAQAFAFLSLVVWFATFVLGVITHHRLTRQPVMNEGPGKSFGGRRSRV</sequence>
<dbReference type="OrthoDB" id="4074965at2759"/>
<reference evidence="7" key="2">
    <citation type="submission" date="2020-09" db="EMBL/GenBank/DDBJ databases">
        <title>Reference genome assembly for Australian Ascochyta lentis isolate Al4.</title>
        <authorList>
            <person name="Lee R.C."/>
            <person name="Farfan-Caceres L.M."/>
            <person name="Debler J.W."/>
            <person name="Williams A.H."/>
            <person name="Henares B.M."/>
        </authorList>
    </citation>
    <scope>NUCLEOTIDE SEQUENCE</scope>
    <source>
        <strain evidence="7">Al4</strain>
    </source>
</reference>
<feature type="transmembrane region" description="Helical" evidence="5">
    <location>
        <begin position="43"/>
        <end position="64"/>
    </location>
</feature>
<protein>
    <recommendedName>
        <fullName evidence="6">MARVEL domain-containing protein</fullName>
    </recommendedName>
</protein>
<evidence type="ECO:0000259" key="6">
    <source>
        <dbReference type="Pfam" id="PF01284"/>
    </source>
</evidence>
<keyword evidence="2 5" id="KW-0812">Transmembrane</keyword>
<comment type="subcellular location">
    <subcellularLocation>
        <location evidence="1">Membrane</location>
        <topology evidence="1">Multi-pass membrane protein</topology>
    </subcellularLocation>
</comment>
<feature type="domain" description="MARVEL" evidence="6">
    <location>
        <begin position="6"/>
        <end position="138"/>
    </location>
</feature>
<keyword evidence="3 5" id="KW-1133">Transmembrane helix</keyword>
<dbReference type="PANTHER" id="PTHR39608">
    <property type="entry name" value="INTEGRAL MEMBRANE PROTEIN (AFU_ORTHOLOGUE AFUA_5G08640)"/>
    <property type="match status" value="1"/>
</dbReference>
<dbReference type="PANTHER" id="PTHR39608:SF1">
    <property type="entry name" value="INTEGRAL MEMBRANE PROTEIN (AFU_ORTHOLOGUE AFUA_5G08640)"/>
    <property type="match status" value="1"/>
</dbReference>
<organism evidence="7 8">
    <name type="scientific">Ascochyta lentis</name>
    <dbReference type="NCBI Taxonomy" id="205686"/>
    <lineage>
        <taxon>Eukaryota</taxon>
        <taxon>Fungi</taxon>
        <taxon>Dikarya</taxon>
        <taxon>Ascomycota</taxon>
        <taxon>Pezizomycotina</taxon>
        <taxon>Dothideomycetes</taxon>
        <taxon>Pleosporomycetidae</taxon>
        <taxon>Pleosporales</taxon>
        <taxon>Pleosporineae</taxon>
        <taxon>Didymellaceae</taxon>
        <taxon>Ascochyta</taxon>
    </lineage>
</organism>
<dbReference type="EMBL" id="RZGK01000002">
    <property type="protein sequence ID" value="KAF9701048.1"/>
    <property type="molecule type" value="Genomic_DNA"/>
</dbReference>
<evidence type="ECO:0000256" key="1">
    <source>
        <dbReference type="ARBA" id="ARBA00004141"/>
    </source>
</evidence>
<feature type="transmembrane region" description="Helical" evidence="5">
    <location>
        <begin position="120"/>
        <end position="142"/>
    </location>
</feature>
<evidence type="ECO:0000256" key="5">
    <source>
        <dbReference type="SAM" id="Phobius"/>
    </source>
</evidence>
<gene>
    <name evidence="7" type="ORF">EKO04_000379</name>
</gene>
<dbReference type="AlphaFoldDB" id="A0A8H7MM76"/>
<accession>A0A8H7MM76</accession>
<dbReference type="GO" id="GO:0016020">
    <property type="term" value="C:membrane"/>
    <property type="evidence" value="ECO:0007669"/>
    <property type="project" value="UniProtKB-SubCell"/>
</dbReference>
<evidence type="ECO:0000313" key="8">
    <source>
        <dbReference type="Proteomes" id="UP000651452"/>
    </source>
</evidence>
<dbReference type="Proteomes" id="UP000651452">
    <property type="component" value="Unassembled WGS sequence"/>
</dbReference>
<comment type="caution">
    <text evidence="7">The sequence shown here is derived from an EMBL/GenBank/DDBJ whole genome shotgun (WGS) entry which is preliminary data.</text>
</comment>
<feature type="transmembrane region" description="Helical" evidence="5">
    <location>
        <begin position="76"/>
        <end position="94"/>
    </location>
</feature>
<reference evidence="7" key="1">
    <citation type="submission" date="2018-12" db="EMBL/GenBank/DDBJ databases">
        <authorList>
            <person name="Syme R.A."/>
            <person name="Farfan-Caceres L."/>
            <person name="Lichtenzveig J."/>
        </authorList>
    </citation>
    <scope>NUCLEOTIDE SEQUENCE</scope>
    <source>
        <strain evidence="7">Al4</strain>
    </source>
</reference>
<evidence type="ECO:0000313" key="7">
    <source>
        <dbReference type="EMBL" id="KAF9701048.1"/>
    </source>
</evidence>
<dbReference type="InterPro" id="IPR008253">
    <property type="entry name" value="Marvel"/>
</dbReference>
<keyword evidence="8" id="KW-1185">Reference proteome</keyword>
<name>A0A8H7MM76_9PLEO</name>
<keyword evidence="4 5" id="KW-0472">Membrane</keyword>
<evidence type="ECO:0000256" key="3">
    <source>
        <dbReference type="ARBA" id="ARBA00022989"/>
    </source>
</evidence>
<evidence type="ECO:0000256" key="4">
    <source>
        <dbReference type="ARBA" id="ARBA00023136"/>
    </source>
</evidence>
<evidence type="ECO:0000256" key="2">
    <source>
        <dbReference type="ARBA" id="ARBA00022692"/>
    </source>
</evidence>